<evidence type="ECO:0000313" key="1">
    <source>
        <dbReference type="EMBL" id="CAH2319366.1"/>
    </source>
</evidence>
<name>A0AAD1T4Y6_PELCU</name>
<keyword evidence="2" id="KW-1185">Reference proteome</keyword>
<sequence length="117" mass="13595">SSWTAFLEIHVLRACSLSFVEDVVKKRYLYLSDFYIDVTSGAPMSPEVTRDQLRASRLRAIAFWWRHCEHVCRLSWAFNLKGVPRMRSAHPSAIAIGWMYCACVQHIHQILQSDLQI</sequence>
<dbReference type="AlphaFoldDB" id="A0AAD1T4Y6"/>
<reference evidence="1" key="1">
    <citation type="submission" date="2022-03" db="EMBL/GenBank/DDBJ databases">
        <authorList>
            <person name="Alioto T."/>
            <person name="Alioto T."/>
            <person name="Gomez Garrido J."/>
        </authorList>
    </citation>
    <scope>NUCLEOTIDE SEQUENCE</scope>
</reference>
<evidence type="ECO:0000313" key="2">
    <source>
        <dbReference type="Proteomes" id="UP001295444"/>
    </source>
</evidence>
<gene>
    <name evidence="1" type="ORF">PECUL_23A024237</name>
</gene>
<proteinExistence type="predicted"/>
<dbReference type="EMBL" id="OW240921">
    <property type="protein sequence ID" value="CAH2319366.1"/>
    <property type="molecule type" value="Genomic_DNA"/>
</dbReference>
<accession>A0AAD1T4Y6</accession>
<feature type="non-terminal residue" evidence="1">
    <location>
        <position position="1"/>
    </location>
</feature>
<organism evidence="1 2">
    <name type="scientific">Pelobates cultripes</name>
    <name type="common">Western spadefoot toad</name>
    <dbReference type="NCBI Taxonomy" id="61616"/>
    <lineage>
        <taxon>Eukaryota</taxon>
        <taxon>Metazoa</taxon>
        <taxon>Chordata</taxon>
        <taxon>Craniata</taxon>
        <taxon>Vertebrata</taxon>
        <taxon>Euteleostomi</taxon>
        <taxon>Amphibia</taxon>
        <taxon>Batrachia</taxon>
        <taxon>Anura</taxon>
        <taxon>Pelobatoidea</taxon>
        <taxon>Pelobatidae</taxon>
        <taxon>Pelobates</taxon>
    </lineage>
</organism>
<dbReference type="Proteomes" id="UP001295444">
    <property type="component" value="Chromosome 10"/>
</dbReference>
<protein>
    <submittedName>
        <fullName evidence="1">Uncharacterized protein</fullName>
    </submittedName>
</protein>